<feature type="compositionally biased region" description="Basic and acidic residues" evidence="12">
    <location>
        <begin position="265"/>
        <end position="280"/>
    </location>
</feature>
<dbReference type="EMBL" id="REGN01006058">
    <property type="protein sequence ID" value="RNA11054.1"/>
    <property type="molecule type" value="Genomic_DNA"/>
</dbReference>
<comment type="subcellular location">
    <subcellularLocation>
        <location evidence="1">Cell membrane</location>
        <topology evidence="1">Multi-pass membrane protein</topology>
    </subcellularLocation>
</comment>
<evidence type="ECO:0000256" key="2">
    <source>
        <dbReference type="ARBA" id="ARBA00022475"/>
    </source>
</evidence>
<organism evidence="15 16">
    <name type="scientific">Brachionus plicatilis</name>
    <name type="common">Marine rotifer</name>
    <name type="synonym">Brachionus muelleri</name>
    <dbReference type="NCBI Taxonomy" id="10195"/>
    <lineage>
        <taxon>Eukaryota</taxon>
        <taxon>Metazoa</taxon>
        <taxon>Spiralia</taxon>
        <taxon>Gnathifera</taxon>
        <taxon>Rotifera</taxon>
        <taxon>Eurotatoria</taxon>
        <taxon>Monogononta</taxon>
        <taxon>Pseudotrocha</taxon>
        <taxon>Ploima</taxon>
        <taxon>Brachionidae</taxon>
        <taxon>Brachionus</taxon>
    </lineage>
</organism>
<evidence type="ECO:0000256" key="7">
    <source>
        <dbReference type="ARBA" id="ARBA00023157"/>
    </source>
</evidence>
<dbReference type="GO" id="GO:0005886">
    <property type="term" value="C:plasma membrane"/>
    <property type="evidence" value="ECO:0007669"/>
    <property type="project" value="UniProtKB-SubCell"/>
</dbReference>
<proteinExistence type="inferred from homology"/>
<feature type="transmembrane region" description="Helical" evidence="13">
    <location>
        <begin position="38"/>
        <end position="63"/>
    </location>
</feature>
<reference evidence="15 16" key="1">
    <citation type="journal article" date="2018" name="Sci. Rep.">
        <title>Genomic signatures of local adaptation to the degree of environmental predictability in rotifers.</title>
        <authorList>
            <person name="Franch-Gras L."/>
            <person name="Hahn C."/>
            <person name="Garcia-Roger E.M."/>
            <person name="Carmona M.J."/>
            <person name="Serra M."/>
            <person name="Gomez A."/>
        </authorList>
    </citation>
    <scope>NUCLEOTIDE SEQUENCE [LARGE SCALE GENOMIC DNA]</scope>
    <source>
        <strain evidence="15">HYR1</strain>
    </source>
</reference>
<keyword evidence="5 11" id="KW-0297">G-protein coupled receptor</keyword>
<dbReference type="PROSITE" id="PS00237">
    <property type="entry name" value="G_PROTEIN_RECEP_F1_1"/>
    <property type="match status" value="1"/>
</dbReference>
<keyword evidence="16" id="KW-1185">Reference proteome</keyword>
<dbReference type="SUPFAM" id="SSF81321">
    <property type="entry name" value="Family A G protein-coupled receptor-like"/>
    <property type="match status" value="1"/>
</dbReference>
<feature type="domain" description="G-protein coupled receptors family 1 profile" evidence="14">
    <location>
        <begin position="53"/>
        <end position="355"/>
    </location>
</feature>
<evidence type="ECO:0000256" key="12">
    <source>
        <dbReference type="SAM" id="MobiDB-lite"/>
    </source>
</evidence>
<evidence type="ECO:0000313" key="15">
    <source>
        <dbReference type="EMBL" id="RNA11054.1"/>
    </source>
</evidence>
<dbReference type="PRINTS" id="PR00237">
    <property type="entry name" value="GPCRRHODOPSN"/>
</dbReference>
<feature type="transmembrane region" description="Helical" evidence="13">
    <location>
        <begin position="118"/>
        <end position="137"/>
    </location>
</feature>
<accession>A0A3M7QIS9</accession>
<feature type="compositionally biased region" description="Basic residues" evidence="12">
    <location>
        <begin position="281"/>
        <end position="291"/>
    </location>
</feature>
<dbReference type="PANTHER" id="PTHR45695">
    <property type="entry name" value="LEUCOKININ RECEPTOR-RELATED"/>
    <property type="match status" value="1"/>
</dbReference>
<keyword evidence="2" id="KW-1003">Cell membrane</keyword>
<dbReference type="Proteomes" id="UP000276133">
    <property type="component" value="Unassembled WGS sequence"/>
</dbReference>
<feature type="region of interest" description="Disordered" evidence="12">
    <location>
        <begin position="261"/>
        <end position="291"/>
    </location>
</feature>
<dbReference type="PROSITE" id="PS50262">
    <property type="entry name" value="G_PROTEIN_RECEP_F1_2"/>
    <property type="match status" value="1"/>
</dbReference>
<evidence type="ECO:0000256" key="4">
    <source>
        <dbReference type="ARBA" id="ARBA00022989"/>
    </source>
</evidence>
<dbReference type="GO" id="GO:0004930">
    <property type="term" value="F:G protein-coupled receptor activity"/>
    <property type="evidence" value="ECO:0007669"/>
    <property type="project" value="UniProtKB-KW"/>
</dbReference>
<feature type="transmembrane region" description="Helical" evidence="13">
    <location>
        <begin position="338"/>
        <end position="358"/>
    </location>
</feature>
<evidence type="ECO:0000256" key="1">
    <source>
        <dbReference type="ARBA" id="ARBA00004651"/>
    </source>
</evidence>
<comment type="similarity">
    <text evidence="11">Belongs to the G-protein coupled receptor 1 family.</text>
</comment>
<keyword evidence="8 11" id="KW-0675">Receptor</keyword>
<feature type="transmembrane region" description="Helical" evidence="13">
    <location>
        <begin position="75"/>
        <end position="98"/>
    </location>
</feature>
<feature type="transmembrane region" description="Helical" evidence="13">
    <location>
        <begin position="158"/>
        <end position="182"/>
    </location>
</feature>
<protein>
    <submittedName>
        <fullName evidence="15">KiSS-1 receptor</fullName>
    </submittedName>
</protein>
<dbReference type="PANTHER" id="PTHR45695:SF23">
    <property type="entry name" value="GALANIN-LIKE G-PROTEIN COUPLED RECEPTOR NPR-9"/>
    <property type="match status" value="1"/>
</dbReference>
<dbReference type="STRING" id="10195.A0A3M7QIS9"/>
<evidence type="ECO:0000256" key="5">
    <source>
        <dbReference type="ARBA" id="ARBA00023040"/>
    </source>
</evidence>
<dbReference type="InterPro" id="IPR000276">
    <property type="entry name" value="GPCR_Rhodpsn"/>
</dbReference>
<evidence type="ECO:0000313" key="16">
    <source>
        <dbReference type="Proteomes" id="UP000276133"/>
    </source>
</evidence>
<feature type="transmembrane region" description="Helical" evidence="13">
    <location>
        <begin position="202"/>
        <end position="233"/>
    </location>
</feature>
<gene>
    <name evidence="15" type="ORF">BpHYR1_003394</name>
</gene>
<evidence type="ECO:0000256" key="3">
    <source>
        <dbReference type="ARBA" id="ARBA00022692"/>
    </source>
</evidence>
<comment type="caution">
    <text evidence="15">The sequence shown here is derived from an EMBL/GenBank/DDBJ whole genome shotgun (WGS) entry which is preliminary data.</text>
</comment>
<dbReference type="Gene3D" id="1.20.1070.10">
    <property type="entry name" value="Rhodopsin 7-helix transmembrane proteins"/>
    <property type="match status" value="1"/>
</dbReference>
<feature type="transmembrane region" description="Helical" evidence="13">
    <location>
        <begin position="295"/>
        <end position="318"/>
    </location>
</feature>
<sequence>MTSLNTTRYHYLCYGDQCPSLFTIWLSYFIESGPYKSMIAIVWLSLVIFGILGNGLVIFIAIFYKKLNDITNCYIFNLAITDMLFVIFCIPFTMYIYLYDNWFFGVTFCKLNHFMSHASVQSTCLTLTAMTIHRCNLIIKNKTMTQHLANIKRRQRTVLLITIGIWLLSFLIASPDLIYYTVTKVVLENNETFKVCSYDKDTYSILVSYISISHVISIATTYVIPLLIIILSYTRLLSHLSKNQRRLAKFNKDERTRTLINRASHTKEPRGAEPVRVDTKKARKSKKSENRKKKVTTMVAVVTLNFGICWLPTHLFIIFKPSLSEYPYLFPYLSLFKLVAHTLSYLTPVINPCLYAFYNENFRNSFYDLCFRVSCKKQSVNRTKVLNKSMSKSVL</sequence>
<keyword evidence="3 11" id="KW-0812">Transmembrane</keyword>
<dbReference type="Pfam" id="PF00001">
    <property type="entry name" value="7tm_1"/>
    <property type="match status" value="1"/>
</dbReference>
<evidence type="ECO:0000256" key="13">
    <source>
        <dbReference type="SAM" id="Phobius"/>
    </source>
</evidence>
<dbReference type="OrthoDB" id="2132067at2759"/>
<evidence type="ECO:0000256" key="10">
    <source>
        <dbReference type="ARBA" id="ARBA00023224"/>
    </source>
</evidence>
<keyword evidence="10 11" id="KW-0807">Transducer</keyword>
<dbReference type="AlphaFoldDB" id="A0A3M7QIS9"/>
<evidence type="ECO:0000256" key="11">
    <source>
        <dbReference type="RuleBase" id="RU000688"/>
    </source>
</evidence>
<evidence type="ECO:0000259" key="14">
    <source>
        <dbReference type="PROSITE" id="PS50262"/>
    </source>
</evidence>
<keyword evidence="6 13" id="KW-0472">Membrane</keyword>
<keyword evidence="4 13" id="KW-1133">Transmembrane helix</keyword>
<evidence type="ECO:0000256" key="6">
    <source>
        <dbReference type="ARBA" id="ARBA00023136"/>
    </source>
</evidence>
<evidence type="ECO:0000256" key="9">
    <source>
        <dbReference type="ARBA" id="ARBA00023180"/>
    </source>
</evidence>
<dbReference type="InterPro" id="IPR017452">
    <property type="entry name" value="GPCR_Rhodpsn_7TM"/>
</dbReference>
<keyword evidence="9" id="KW-0325">Glycoprotein</keyword>
<evidence type="ECO:0000256" key="8">
    <source>
        <dbReference type="ARBA" id="ARBA00023170"/>
    </source>
</evidence>
<keyword evidence="7" id="KW-1015">Disulfide bond</keyword>
<name>A0A3M7QIS9_BRAPC</name>